<evidence type="ECO:0000313" key="4">
    <source>
        <dbReference type="Proteomes" id="UP000008909"/>
    </source>
</evidence>
<dbReference type="InterPro" id="IPR036869">
    <property type="entry name" value="J_dom_sf"/>
</dbReference>
<dbReference type="Proteomes" id="UP000008909">
    <property type="component" value="Unassembled WGS sequence"/>
</dbReference>
<feature type="transmembrane region" description="Helical" evidence="1">
    <location>
        <begin position="321"/>
        <end position="340"/>
    </location>
</feature>
<keyword evidence="1" id="KW-0472">Membrane</keyword>
<reference key="2">
    <citation type="submission" date="2011-10" db="EMBL/GenBank/DDBJ databases">
        <title>The genome and transcriptome sequence of Clonorchis sinensis provide insights into the carcinogenic liver fluke.</title>
        <authorList>
            <person name="Wang X."/>
            <person name="Huang Y."/>
            <person name="Chen W."/>
            <person name="Liu H."/>
            <person name="Guo L."/>
            <person name="Chen Y."/>
            <person name="Luo F."/>
            <person name="Zhou W."/>
            <person name="Sun J."/>
            <person name="Mao Q."/>
            <person name="Liang P."/>
            <person name="Zhou C."/>
            <person name="Tian Y."/>
            <person name="Men J."/>
            <person name="Lv X."/>
            <person name="Huang L."/>
            <person name="Zhou J."/>
            <person name="Hu Y."/>
            <person name="Li R."/>
            <person name="Zhang F."/>
            <person name="Lei H."/>
            <person name="Li X."/>
            <person name="Hu X."/>
            <person name="Liang C."/>
            <person name="Xu J."/>
            <person name="Wu Z."/>
            <person name="Yu X."/>
        </authorList>
    </citation>
    <scope>NUCLEOTIDE SEQUENCE</scope>
    <source>
        <strain>Henan</strain>
    </source>
</reference>
<keyword evidence="4" id="KW-1185">Reference proteome</keyword>
<name>H2KP71_CLOSI</name>
<feature type="domain" description="J" evidence="2">
    <location>
        <begin position="211"/>
        <end position="272"/>
    </location>
</feature>
<dbReference type="CDD" id="cd06257">
    <property type="entry name" value="DnaJ"/>
    <property type="match status" value="1"/>
</dbReference>
<dbReference type="Gene3D" id="1.10.287.110">
    <property type="entry name" value="DnaJ domain"/>
    <property type="match status" value="1"/>
</dbReference>
<keyword evidence="1" id="KW-1133">Transmembrane helix</keyword>
<dbReference type="PANTHER" id="PTHR44825:SF1">
    <property type="entry name" value="DNAJ HOMOLOG SUBFAMILY C MEMBER 4"/>
    <property type="match status" value="1"/>
</dbReference>
<dbReference type="EMBL" id="DF142880">
    <property type="protein sequence ID" value="GAA36835.2"/>
    <property type="molecule type" value="Genomic_DNA"/>
</dbReference>
<sequence length="378" mass="43751">MRRWSRRSDFVTKGGDDFGQFIQKHLRLLFEDENDVLCIFQIDNVLVRSYLNTRVLITFQEWRKWAPLMDTALGTEAFGELSVHSYTAEGLRIQRIHYVHKLMRSPLSILDSPFSHTSYCLRCKAIQPLLSFIVGERNCSYNHSLMCKLSTIGDDDGHGKVVPIECKCLPSRLDVCRHFRLTDSRVAMVVLRRVAASHLSIIRRLASSQRTHYETLGVRQGATASEIRSAFLELSKKHHPDKQGNVEVFKAINEAYSVLSREEFRRTYDQSLATGEPIVHDGPIFRSPHTDYREDYYGAHQFPFGRVRTGSDKRTQPTNRIAAMLCVFAFLSYAFSLMWYSRIWFPLSVCVGSHLVYYFDRDTVLAHTMVEVFGIRYR</sequence>
<dbReference type="InterPro" id="IPR052763">
    <property type="entry name" value="DnaJ_C4"/>
</dbReference>
<evidence type="ECO:0000313" key="3">
    <source>
        <dbReference type="EMBL" id="GAA36835.2"/>
    </source>
</evidence>
<reference evidence="3" key="1">
    <citation type="journal article" date="2011" name="Genome Biol.">
        <title>The draft genome of the carcinogenic human liver fluke Clonorchis sinensis.</title>
        <authorList>
            <person name="Wang X."/>
            <person name="Chen W."/>
            <person name="Huang Y."/>
            <person name="Sun J."/>
            <person name="Men J."/>
            <person name="Liu H."/>
            <person name="Luo F."/>
            <person name="Guo L."/>
            <person name="Lv X."/>
            <person name="Deng C."/>
            <person name="Zhou C."/>
            <person name="Fan Y."/>
            <person name="Li X."/>
            <person name="Huang L."/>
            <person name="Hu Y."/>
            <person name="Liang C."/>
            <person name="Hu X."/>
            <person name="Xu J."/>
            <person name="Yu X."/>
        </authorList>
    </citation>
    <scope>NUCLEOTIDE SEQUENCE [LARGE SCALE GENOMIC DNA]</scope>
    <source>
        <strain evidence="3">Henan</strain>
    </source>
</reference>
<accession>H2KP71</accession>
<dbReference type="AlphaFoldDB" id="H2KP71"/>
<dbReference type="SMART" id="SM00271">
    <property type="entry name" value="DnaJ"/>
    <property type="match status" value="1"/>
</dbReference>
<protein>
    <submittedName>
        <fullName evidence="3">Chaperone protein DnaJ</fullName>
    </submittedName>
</protein>
<evidence type="ECO:0000259" key="2">
    <source>
        <dbReference type="PROSITE" id="PS50076"/>
    </source>
</evidence>
<proteinExistence type="predicted"/>
<dbReference type="PANTHER" id="PTHR44825">
    <property type="match status" value="1"/>
</dbReference>
<organism evidence="3 4">
    <name type="scientific">Clonorchis sinensis</name>
    <name type="common">Chinese liver fluke</name>
    <dbReference type="NCBI Taxonomy" id="79923"/>
    <lineage>
        <taxon>Eukaryota</taxon>
        <taxon>Metazoa</taxon>
        <taxon>Spiralia</taxon>
        <taxon>Lophotrochozoa</taxon>
        <taxon>Platyhelminthes</taxon>
        <taxon>Trematoda</taxon>
        <taxon>Digenea</taxon>
        <taxon>Opisthorchiida</taxon>
        <taxon>Opisthorchiata</taxon>
        <taxon>Opisthorchiidae</taxon>
        <taxon>Clonorchis</taxon>
    </lineage>
</organism>
<dbReference type="PRINTS" id="PR00625">
    <property type="entry name" value="JDOMAIN"/>
</dbReference>
<dbReference type="InterPro" id="IPR001623">
    <property type="entry name" value="DnaJ_domain"/>
</dbReference>
<dbReference type="PROSITE" id="PS50076">
    <property type="entry name" value="DNAJ_2"/>
    <property type="match status" value="1"/>
</dbReference>
<gene>
    <name evidence="3" type="ORF">CLF_101430</name>
</gene>
<dbReference type="SUPFAM" id="SSF46565">
    <property type="entry name" value="Chaperone J-domain"/>
    <property type="match status" value="1"/>
</dbReference>
<dbReference type="Pfam" id="PF00226">
    <property type="entry name" value="DnaJ"/>
    <property type="match status" value="1"/>
</dbReference>
<evidence type="ECO:0000256" key="1">
    <source>
        <dbReference type="SAM" id="Phobius"/>
    </source>
</evidence>
<keyword evidence="1" id="KW-0812">Transmembrane</keyword>